<dbReference type="Proteomes" id="UP000198693">
    <property type="component" value="Unassembled WGS sequence"/>
</dbReference>
<dbReference type="PANTHER" id="PTHR44196:SF1">
    <property type="entry name" value="DEHYDROGENASE_REDUCTASE SDR FAMILY MEMBER 7B"/>
    <property type="match status" value="1"/>
</dbReference>
<dbReference type="STRING" id="463301.SAMN04487955_110111"/>
<dbReference type="RefSeq" id="WP_089796652.1">
    <property type="nucleotide sequence ID" value="NZ_FPBP01000010.1"/>
</dbReference>
<proteinExistence type="inferred from homology"/>
<sequence>MQQDQQVVAITGAGAGLMRATAREFARHGARLGLMSRSHQRLEAVKSEVEALGASAMTVSTDVADAEQVESAAEQIEAELGPIDIWINGAMTTVFSPFHAMSAAEFRRVTEVTYLGYVHGTMSALRRMRPRNSGTIVQVGSALAYRPIPLQTAYCGAKHAIKGMTEGLRCELLNEGSSVHVTLVEMPGLNTPQFDWCKSHLPQRARPMAPVYQPEFGARAIYWAAQHRRRQLYVGTSSALTIWGNKLAPAVMDQVLASTAVSGQQTPEPRDPNSPDNLWQPVRGDMGARGRFNQEAYDSDPQLWLTTHRGQVGLALGAAVLAGALWGAWRKKRQHHHQRGAPLAWSRR</sequence>
<gene>
    <name evidence="5" type="ORF">SAMN04487955_110111</name>
</gene>
<dbReference type="Gene3D" id="3.40.50.720">
    <property type="entry name" value="NAD(P)-binding Rossmann-like Domain"/>
    <property type="match status" value="1"/>
</dbReference>
<evidence type="ECO:0000256" key="2">
    <source>
        <dbReference type="ARBA" id="ARBA00023002"/>
    </source>
</evidence>
<dbReference type="Pfam" id="PF00106">
    <property type="entry name" value="adh_short"/>
    <property type="match status" value="1"/>
</dbReference>
<dbReference type="OrthoDB" id="9781689at2"/>
<dbReference type="SUPFAM" id="SSF51735">
    <property type="entry name" value="NAD(P)-binding Rossmann-fold domains"/>
    <property type="match status" value="1"/>
</dbReference>
<dbReference type="PRINTS" id="PR00081">
    <property type="entry name" value="GDHRDH"/>
</dbReference>
<evidence type="ECO:0000313" key="6">
    <source>
        <dbReference type="Proteomes" id="UP000198693"/>
    </source>
</evidence>
<keyword evidence="6" id="KW-1185">Reference proteome</keyword>
<evidence type="ECO:0000256" key="1">
    <source>
        <dbReference type="ARBA" id="ARBA00006484"/>
    </source>
</evidence>
<dbReference type="InterPro" id="IPR020904">
    <property type="entry name" value="Sc_DH/Rdtase_CS"/>
</dbReference>
<organism evidence="5 6">
    <name type="scientific">Halomonas korlensis</name>
    <dbReference type="NCBI Taxonomy" id="463301"/>
    <lineage>
        <taxon>Bacteria</taxon>
        <taxon>Pseudomonadati</taxon>
        <taxon>Pseudomonadota</taxon>
        <taxon>Gammaproteobacteria</taxon>
        <taxon>Oceanospirillales</taxon>
        <taxon>Halomonadaceae</taxon>
        <taxon>Halomonas</taxon>
    </lineage>
</organism>
<evidence type="ECO:0000313" key="5">
    <source>
        <dbReference type="EMBL" id="SFU84112.1"/>
    </source>
</evidence>
<dbReference type="EMBL" id="FPBP01000010">
    <property type="protein sequence ID" value="SFU84112.1"/>
    <property type="molecule type" value="Genomic_DNA"/>
</dbReference>
<dbReference type="InterPro" id="IPR036291">
    <property type="entry name" value="NAD(P)-bd_dom_sf"/>
</dbReference>
<reference evidence="6" key="1">
    <citation type="submission" date="2016-10" db="EMBL/GenBank/DDBJ databases">
        <authorList>
            <person name="Varghese N."/>
            <person name="Submissions S."/>
        </authorList>
    </citation>
    <scope>NUCLEOTIDE SEQUENCE [LARGE SCALE GENOMIC DNA]</scope>
    <source>
        <strain evidence="6">CGMCC 1.6981</strain>
    </source>
</reference>
<dbReference type="PROSITE" id="PS00061">
    <property type="entry name" value="ADH_SHORT"/>
    <property type="match status" value="1"/>
</dbReference>
<dbReference type="GO" id="GO:0016020">
    <property type="term" value="C:membrane"/>
    <property type="evidence" value="ECO:0007669"/>
    <property type="project" value="TreeGrafter"/>
</dbReference>
<evidence type="ECO:0000256" key="3">
    <source>
        <dbReference type="SAM" id="MobiDB-lite"/>
    </source>
</evidence>
<keyword evidence="2" id="KW-0560">Oxidoreductase</keyword>
<feature type="region of interest" description="Disordered" evidence="3">
    <location>
        <begin position="260"/>
        <end position="285"/>
    </location>
</feature>
<dbReference type="GO" id="GO:0016491">
    <property type="term" value="F:oxidoreductase activity"/>
    <property type="evidence" value="ECO:0007669"/>
    <property type="project" value="UniProtKB-KW"/>
</dbReference>
<dbReference type="NCBIfam" id="NF005495">
    <property type="entry name" value="PRK07109.1"/>
    <property type="match status" value="1"/>
</dbReference>
<accession>A0A1I7JG58</accession>
<name>A0A1I7JG58_9GAMM</name>
<comment type="similarity">
    <text evidence="1">Belongs to the short-chain dehydrogenases/reductases (SDR) family.</text>
</comment>
<evidence type="ECO:0000256" key="4">
    <source>
        <dbReference type="SAM" id="Phobius"/>
    </source>
</evidence>
<dbReference type="AlphaFoldDB" id="A0A1I7JG58"/>
<feature type="transmembrane region" description="Helical" evidence="4">
    <location>
        <begin position="312"/>
        <end position="329"/>
    </location>
</feature>
<dbReference type="PANTHER" id="PTHR44196">
    <property type="entry name" value="DEHYDROGENASE/REDUCTASE SDR FAMILY MEMBER 7B"/>
    <property type="match status" value="1"/>
</dbReference>
<keyword evidence="4" id="KW-0472">Membrane</keyword>
<keyword evidence="4" id="KW-0812">Transmembrane</keyword>
<keyword evidence="4" id="KW-1133">Transmembrane helix</keyword>
<dbReference type="InterPro" id="IPR002347">
    <property type="entry name" value="SDR_fam"/>
</dbReference>
<protein>
    <submittedName>
        <fullName evidence="5">Short-chain dehydrogenase</fullName>
    </submittedName>
</protein>